<feature type="domain" description="Nucleoside phosphorylase" evidence="1">
    <location>
        <begin position="9"/>
        <end position="151"/>
    </location>
</feature>
<dbReference type="InterPro" id="IPR000845">
    <property type="entry name" value="Nucleoside_phosphorylase_d"/>
</dbReference>
<dbReference type="PANTHER" id="PTHR46832:SF1">
    <property type="entry name" value="5'-METHYLTHIOADENOSINE_S-ADENOSYLHOMOCYSTEINE NUCLEOSIDASE"/>
    <property type="match status" value="1"/>
</dbReference>
<reference evidence="2" key="1">
    <citation type="submission" date="2020-10" db="EMBL/GenBank/DDBJ databases">
        <title>Phylogeny of dyella-like bacteria.</title>
        <authorList>
            <person name="Fu J."/>
        </authorList>
    </citation>
    <scope>NUCLEOTIDE SEQUENCE</scope>
    <source>
        <strain evidence="2">DHON07</strain>
    </source>
</reference>
<dbReference type="EMBL" id="JADIKF010000034">
    <property type="protein sequence ID" value="MBM7128567.1"/>
    <property type="molecule type" value="Genomic_DNA"/>
</dbReference>
<name>A0ABS2KBM4_9GAMM</name>
<dbReference type="Pfam" id="PF01048">
    <property type="entry name" value="PNP_UDP_1"/>
    <property type="match status" value="1"/>
</dbReference>
<accession>A0ABS2KBM4</accession>
<dbReference type="InterPro" id="IPR035994">
    <property type="entry name" value="Nucleoside_phosphorylase_sf"/>
</dbReference>
<protein>
    <submittedName>
        <fullName evidence="2">Purine and other phosphorylase-like protein, family 1</fullName>
    </submittedName>
</protein>
<evidence type="ECO:0000259" key="1">
    <source>
        <dbReference type="Pfam" id="PF01048"/>
    </source>
</evidence>
<gene>
    <name evidence="2" type="ORF">ISS99_03440</name>
</gene>
<keyword evidence="3" id="KW-1185">Reference proteome</keyword>
<dbReference type="Gene3D" id="3.40.50.1580">
    <property type="entry name" value="Nucleoside phosphorylase domain"/>
    <property type="match status" value="1"/>
</dbReference>
<dbReference type="PANTHER" id="PTHR46832">
    <property type="entry name" value="5'-METHYLTHIOADENOSINE/S-ADENOSYLHOMOCYSTEINE NUCLEOSIDASE"/>
    <property type="match status" value="1"/>
</dbReference>
<evidence type="ECO:0000313" key="3">
    <source>
        <dbReference type="Proteomes" id="UP001430193"/>
    </source>
</evidence>
<proteinExistence type="predicted"/>
<organism evidence="2 3">
    <name type="scientific">Dyella mobilis</name>
    <dbReference type="NCBI Taxonomy" id="1849582"/>
    <lineage>
        <taxon>Bacteria</taxon>
        <taxon>Pseudomonadati</taxon>
        <taxon>Pseudomonadota</taxon>
        <taxon>Gammaproteobacteria</taxon>
        <taxon>Lysobacterales</taxon>
        <taxon>Rhodanobacteraceae</taxon>
        <taxon>Dyella</taxon>
    </lineage>
</organism>
<evidence type="ECO:0000313" key="2">
    <source>
        <dbReference type="EMBL" id="MBM7128567.1"/>
    </source>
</evidence>
<dbReference type="SUPFAM" id="SSF53167">
    <property type="entry name" value="Purine and uridine phosphorylases"/>
    <property type="match status" value="1"/>
</dbReference>
<comment type="caution">
    <text evidence="2">The sequence shown here is derived from an EMBL/GenBank/DDBJ whole genome shotgun (WGS) entry which is preliminary data.</text>
</comment>
<sequence length="212" mass="22179">MPLAHQSALWLSGMGPAAARRAALGLAEAGATALAVFGVAGSLDRCLGNGSLFCPQRVLDEKGCVHQADASWRAQLQRQLAAGALPLRTEGSLLSVQHPLLTATDKVAAHERFAALAVDMESAAVAEVAKERGLPFVVLRAIVDEVDDAIPSALSDSVDTWGRPRTFGLIAALCRHPSVLADLPRLYSRMQRATLALRAAAEATGSALARPS</sequence>
<dbReference type="Proteomes" id="UP001430193">
    <property type="component" value="Unassembled WGS sequence"/>
</dbReference>